<dbReference type="PANTHER" id="PTHR35971">
    <property type="entry name" value="SI:DKEY-31G6.6"/>
    <property type="match status" value="1"/>
</dbReference>
<evidence type="ECO:0000256" key="8">
    <source>
        <dbReference type="ARBA" id="ARBA00023242"/>
    </source>
</evidence>
<dbReference type="GeneTree" id="ENSGT01110000267173"/>
<dbReference type="SUPFAM" id="SSF48726">
    <property type="entry name" value="Immunoglobulin"/>
    <property type="match status" value="4"/>
</dbReference>
<keyword evidence="6" id="KW-0677">Repeat</keyword>
<sequence length="580" mass="67014">MVQEPKIADVPPLIISALAGVTAEEIFEKTKPEIVLLPEPVRVLEGDTARFRCRVTGYPTPKVNWYLNGQLIRKSKRFRLRYDGIYYLEIIDSKFYDAGEVKLIAENPEGVIEHCVKFEIQQREDFRSILRRAPELKFKRRTEEGYYEAITAVELKSRRKDESYEDMLRKKKEELLHWIKEISDKEKKMEEERGKVTIPTIKPERIELSPSMEAPKILERIQSQTVSLADEVHFRVRVIGKPDPECQPQDIGEYTYQVINFIKSVKIKKTLKNQTITETQDAVFSLELTLEHVKGAQWIKNGVEITPSDKYEIQVDGMVHTLKIKNCTAQDESVYAFKLGKLSANARLNVESKYTIKIVKKPKDVTSLRNATASFELSLSHDNIPVKWMFNNAEVKPSENCKILSERKAHKLIIQNVDTHDAGQYTAIVGHLQCSASLFVECKIIFGVLYAHFASYHVGFNYEMCIYYFDLLHANFYITFSALHITKMMKNIEVPETQVATFECEVSHFNVPSTWLKNGVEIEMSEKFRIVVQGKLHQLKIMNTSREDSAEYIFICGNDRVSATLTVNRKTFCVFTYLLF</sequence>
<evidence type="ECO:0000313" key="12">
    <source>
        <dbReference type="Proteomes" id="UP000261540"/>
    </source>
</evidence>
<dbReference type="InterPro" id="IPR013783">
    <property type="entry name" value="Ig-like_fold"/>
</dbReference>
<dbReference type="FunFam" id="2.60.40.10:FF:000697">
    <property type="entry name" value="titin isoform X1"/>
    <property type="match status" value="1"/>
</dbReference>
<dbReference type="InterPro" id="IPR052385">
    <property type="entry name" value="Obscurin/Obscurin-like_Reg"/>
</dbReference>
<evidence type="ECO:0000256" key="9">
    <source>
        <dbReference type="ARBA" id="ARBA00023319"/>
    </source>
</evidence>
<comment type="similarity">
    <text evidence="3">Belongs to the protein kinase superfamily. CAMK Ser/Thr protein kinase family.</text>
</comment>
<dbReference type="InterPro" id="IPR007110">
    <property type="entry name" value="Ig-like_dom"/>
</dbReference>
<dbReference type="Proteomes" id="UP000261540">
    <property type="component" value="Unplaced"/>
</dbReference>
<dbReference type="Ensembl" id="ENSPKIT00000027657.1">
    <property type="protein sequence ID" value="ENSPKIP00000003692.1"/>
    <property type="gene ID" value="ENSPKIG00000021088.1"/>
</dbReference>
<dbReference type="PROSITE" id="PS50835">
    <property type="entry name" value="IG_LIKE"/>
    <property type="match status" value="1"/>
</dbReference>
<keyword evidence="5" id="KW-0597">Phosphoprotein</keyword>
<keyword evidence="4" id="KW-0963">Cytoplasm</keyword>
<evidence type="ECO:0000256" key="4">
    <source>
        <dbReference type="ARBA" id="ARBA00022490"/>
    </source>
</evidence>
<evidence type="ECO:0000259" key="10">
    <source>
        <dbReference type="PROSITE" id="PS50835"/>
    </source>
</evidence>
<evidence type="ECO:0000256" key="2">
    <source>
        <dbReference type="ARBA" id="ARBA00004496"/>
    </source>
</evidence>
<reference evidence="11" key="2">
    <citation type="submission" date="2025-09" db="UniProtKB">
        <authorList>
            <consortium name="Ensembl"/>
        </authorList>
    </citation>
    <scope>IDENTIFICATION</scope>
</reference>
<dbReference type="InterPro" id="IPR013098">
    <property type="entry name" value="Ig_I-set"/>
</dbReference>
<dbReference type="GO" id="GO:0005634">
    <property type="term" value="C:nucleus"/>
    <property type="evidence" value="ECO:0007669"/>
    <property type="project" value="UniProtKB-SubCell"/>
</dbReference>
<dbReference type="GO" id="GO:0005737">
    <property type="term" value="C:cytoplasm"/>
    <property type="evidence" value="ECO:0007669"/>
    <property type="project" value="UniProtKB-SubCell"/>
</dbReference>
<evidence type="ECO:0000313" key="11">
    <source>
        <dbReference type="Ensembl" id="ENSPKIP00000003692.1"/>
    </source>
</evidence>
<keyword evidence="7" id="KW-1015">Disulfide bond</keyword>
<dbReference type="PANTHER" id="PTHR35971:SF5">
    <property type="entry name" value="OBSCURIN LIKE CYTOSKELETAL ADAPTOR 1"/>
    <property type="match status" value="1"/>
</dbReference>
<dbReference type="InterPro" id="IPR003598">
    <property type="entry name" value="Ig_sub2"/>
</dbReference>
<proteinExistence type="inferred from homology"/>
<name>A0A3B3QAH3_9TELE</name>
<dbReference type="STRING" id="1676925.ENSPKIP00000003692"/>
<keyword evidence="9" id="KW-0393">Immunoglobulin domain</keyword>
<evidence type="ECO:0000256" key="6">
    <source>
        <dbReference type="ARBA" id="ARBA00022737"/>
    </source>
</evidence>
<organism evidence="11 12">
    <name type="scientific">Paramormyrops kingsleyae</name>
    <dbReference type="NCBI Taxonomy" id="1676925"/>
    <lineage>
        <taxon>Eukaryota</taxon>
        <taxon>Metazoa</taxon>
        <taxon>Chordata</taxon>
        <taxon>Craniata</taxon>
        <taxon>Vertebrata</taxon>
        <taxon>Euteleostomi</taxon>
        <taxon>Actinopterygii</taxon>
        <taxon>Neopterygii</taxon>
        <taxon>Teleostei</taxon>
        <taxon>Osteoglossocephala</taxon>
        <taxon>Osteoglossomorpha</taxon>
        <taxon>Osteoglossiformes</taxon>
        <taxon>Mormyridae</taxon>
        <taxon>Paramormyrops</taxon>
    </lineage>
</organism>
<evidence type="ECO:0000256" key="7">
    <source>
        <dbReference type="ARBA" id="ARBA00023157"/>
    </source>
</evidence>
<dbReference type="CDD" id="cd00096">
    <property type="entry name" value="Ig"/>
    <property type="match status" value="1"/>
</dbReference>
<evidence type="ECO:0000256" key="5">
    <source>
        <dbReference type="ARBA" id="ARBA00022553"/>
    </source>
</evidence>
<dbReference type="Pfam" id="PF07679">
    <property type="entry name" value="I-set"/>
    <property type="match status" value="4"/>
</dbReference>
<dbReference type="InterPro" id="IPR003599">
    <property type="entry name" value="Ig_sub"/>
</dbReference>
<protein>
    <recommendedName>
        <fullName evidence="10">Ig-like domain-containing protein</fullName>
    </recommendedName>
</protein>
<dbReference type="InterPro" id="IPR036179">
    <property type="entry name" value="Ig-like_dom_sf"/>
</dbReference>
<comment type="subcellular location">
    <subcellularLocation>
        <location evidence="2">Cytoplasm</location>
    </subcellularLocation>
    <subcellularLocation>
        <location evidence="1">Nucleus</location>
    </subcellularLocation>
</comment>
<keyword evidence="8" id="KW-0539">Nucleus</keyword>
<reference evidence="11" key="1">
    <citation type="submission" date="2025-08" db="UniProtKB">
        <authorList>
            <consortium name="Ensembl"/>
        </authorList>
    </citation>
    <scope>IDENTIFICATION</scope>
</reference>
<feature type="domain" description="Ig-like" evidence="10">
    <location>
        <begin position="32"/>
        <end position="70"/>
    </location>
</feature>
<evidence type="ECO:0000256" key="3">
    <source>
        <dbReference type="ARBA" id="ARBA00006692"/>
    </source>
</evidence>
<dbReference type="Gene3D" id="2.60.40.10">
    <property type="entry name" value="Immunoglobulins"/>
    <property type="match status" value="4"/>
</dbReference>
<dbReference type="FunFam" id="2.60.40.10:FF:000050">
    <property type="entry name" value="Titin isoform B"/>
    <property type="match status" value="3"/>
</dbReference>
<dbReference type="SMART" id="SM00408">
    <property type="entry name" value="IGc2"/>
    <property type="match status" value="1"/>
</dbReference>
<dbReference type="SMART" id="SM00409">
    <property type="entry name" value="IG"/>
    <property type="match status" value="4"/>
</dbReference>
<accession>A0A3B3QAH3</accession>
<dbReference type="AlphaFoldDB" id="A0A3B3QAH3"/>
<keyword evidence="12" id="KW-1185">Reference proteome</keyword>
<evidence type="ECO:0000256" key="1">
    <source>
        <dbReference type="ARBA" id="ARBA00004123"/>
    </source>
</evidence>